<dbReference type="Pfam" id="PF06551">
    <property type="entry name" value="DUF1120"/>
    <property type="match status" value="1"/>
</dbReference>
<feature type="chain" id="PRO_5005298094" description="Protein GltF" evidence="1">
    <location>
        <begin position="23"/>
        <end position="207"/>
    </location>
</feature>
<dbReference type="PATRIC" id="fig|1674920.3.peg.4943"/>
<accession>A0A0J8G1Y6</accession>
<dbReference type="STRING" id="1674920.ACR52_10535"/>
<dbReference type="Proteomes" id="UP000037551">
    <property type="component" value="Unassembled WGS sequence"/>
</dbReference>
<keyword evidence="3" id="KW-1185">Reference proteome</keyword>
<evidence type="ECO:0000256" key="1">
    <source>
        <dbReference type="SAM" id="SignalP"/>
    </source>
</evidence>
<dbReference type="AlphaFoldDB" id="A0A0J8G1Y6"/>
<evidence type="ECO:0008006" key="4">
    <source>
        <dbReference type="Google" id="ProtNLM"/>
    </source>
</evidence>
<protein>
    <recommendedName>
        <fullName evidence="4">Protein GltF</fullName>
    </recommendedName>
</protein>
<dbReference type="InterPro" id="IPR010546">
    <property type="entry name" value="DUF1120"/>
</dbReference>
<gene>
    <name evidence="2" type="ORF">ACR52_10535</name>
</gene>
<name>A0A0J8G1Y6_9PSED</name>
<evidence type="ECO:0000313" key="2">
    <source>
        <dbReference type="EMBL" id="KMT55004.1"/>
    </source>
</evidence>
<reference evidence="2 3" key="1">
    <citation type="submission" date="2015-06" db="EMBL/GenBank/DDBJ databases">
        <title>Draft genome sequence of an Antarctic Pseudomonas sp. strain KG01 with full potential for biotechnological applications.</title>
        <authorList>
            <person name="Pavlov M.S."/>
            <person name="Lira F."/>
            <person name="Martinez J.L."/>
            <person name="Marshall S.H."/>
        </authorList>
    </citation>
    <scope>NUCLEOTIDE SEQUENCE [LARGE SCALE GENOMIC DNA]</scope>
    <source>
        <strain evidence="2 3">KG01</strain>
    </source>
</reference>
<dbReference type="RefSeq" id="WP_048723750.1">
    <property type="nucleotide sequence ID" value="NZ_JBJGXJ010000001.1"/>
</dbReference>
<evidence type="ECO:0000313" key="3">
    <source>
        <dbReference type="Proteomes" id="UP000037551"/>
    </source>
</evidence>
<dbReference type="EMBL" id="LFMW01000007">
    <property type="protein sequence ID" value="KMT55004.1"/>
    <property type="molecule type" value="Genomic_DNA"/>
</dbReference>
<feature type="signal peptide" evidence="1">
    <location>
        <begin position="1"/>
        <end position="22"/>
    </location>
</feature>
<organism evidence="2 3">
    <name type="scientific">Pseudomonas fildesensis</name>
    <dbReference type="NCBI Taxonomy" id="1674920"/>
    <lineage>
        <taxon>Bacteria</taxon>
        <taxon>Pseudomonadati</taxon>
        <taxon>Pseudomonadota</taxon>
        <taxon>Gammaproteobacteria</taxon>
        <taxon>Pseudomonadales</taxon>
        <taxon>Pseudomonadaceae</taxon>
        <taxon>Pseudomonas</taxon>
    </lineage>
</organism>
<comment type="caution">
    <text evidence="2">The sequence shown here is derived from an EMBL/GenBank/DDBJ whole genome shotgun (WGS) entry which is preliminary data.</text>
</comment>
<proteinExistence type="predicted"/>
<sequence length="207" mass="21842">MNPCSRLVVISLLLTALPQAYAASSIDLTVTGLITPSACEPLLSNTGVVDLGKISVNDLKPDGYTTFKRTLQLSVECLAPALFALKGIDNSTGSIDSNSYYGLGMIDGKKIGSYLLDTSNSQADGSAVLPILSRDGGNTWGSGDGEPWAVTKHIAFSDQSSGPWAPMLIKTLTTDLLIETMISPIRGMNLDNDVLIDGSATLELLYL</sequence>
<dbReference type="OrthoDB" id="6602106at2"/>
<keyword evidence="1" id="KW-0732">Signal</keyword>